<dbReference type="OrthoDB" id="3265188at2759"/>
<evidence type="ECO:0000313" key="4">
    <source>
        <dbReference type="Proteomes" id="UP000256964"/>
    </source>
</evidence>
<dbReference type="PANTHER" id="PTHR38248:SF2">
    <property type="entry name" value="FUNK1 11"/>
    <property type="match status" value="1"/>
</dbReference>
<feature type="compositionally biased region" description="Polar residues" evidence="1">
    <location>
        <begin position="631"/>
        <end position="645"/>
    </location>
</feature>
<organism evidence="3 4">
    <name type="scientific">Lentinus brumalis</name>
    <dbReference type="NCBI Taxonomy" id="2498619"/>
    <lineage>
        <taxon>Eukaryota</taxon>
        <taxon>Fungi</taxon>
        <taxon>Dikarya</taxon>
        <taxon>Basidiomycota</taxon>
        <taxon>Agaricomycotina</taxon>
        <taxon>Agaricomycetes</taxon>
        <taxon>Polyporales</taxon>
        <taxon>Polyporaceae</taxon>
        <taxon>Lentinus</taxon>
    </lineage>
</organism>
<feature type="region of interest" description="Disordered" evidence="1">
    <location>
        <begin position="625"/>
        <end position="676"/>
    </location>
</feature>
<accession>A0A371DXL4</accession>
<dbReference type="Gene3D" id="1.10.510.10">
    <property type="entry name" value="Transferase(Phosphotransferase) domain 1"/>
    <property type="match status" value="1"/>
</dbReference>
<keyword evidence="4" id="KW-1185">Reference proteome</keyword>
<dbReference type="InterPro" id="IPR040976">
    <property type="entry name" value="Pkinase_fungal"/>
</dbReference>
<dbReference type="EMBL" id="KZ857379">
    <property type="protein sequence ID" value="RDX57290.1"/>
    <property type="molecule type" value="Genomic_DNA"/>
</dbReference>
<evidence type="ECO:0000259" key="2">
    <source>
        <dbReference type="Pfam" id="PF17667"/>
    </source>
</evidence>
<dbReference type="AlphaFoldDB" id="A0A371DXL4"/>
<dbReference type="InterPro" id="IPR011009">
    <property type="entry name" value="Kinase-like_dom_sf"/>
</dbReference>
<protein>
    <recommendedName>
        <fullName evidence="2">Fungal-type protein kinase domain-containing protein</fullName>
    </recommendedName>
</protein>
<proteinExistence type="predicted"/>
<sequence>MPVRPFLDTFLPTSPIDKGRIRSSKKAFTSIPATAESASGIYVPLLAALTRQSGSLCPGFVFNETAGRSPHPPRPSLKKPHICCFSTKNVDVLLAADKTSRLDLGYTELFFEIKPKPVHDFYTDPSSDTSGDARASHLQKGNQALGQHATHVSEIFARQFRVFFFSVSVSGSCARFLRWDRSGCVVSERFDIRKQPELLCDFLWRFSQTSNAGRGHDMTVQVASPAEEATFHELIQLQVGLQLNLEGADLAQAVLQHYVPGKVLAVHVLTQDVSEETPRALRYIVSRPVVSSLSLAGRGTRGFWAVDISSRRVLFLKDTWRYRSTDGLEGEILQRLRAAGVRNIPVVVAHSDVPRGLPPYDRALSRDDFQTTATDEFAAEPWVCRIEDHKVHVSRRKHYRLVLATVGYDLKHLRSSSELLHAAYDVFTAMRDALTKGSRLHRDISVGNILLVKESGQSVRKGYLIDWESSCKVDLSGVACQGGRMGTWPFMSINMLSPDPKTATIQDDLESLLYVVLYCALLWLPHNLPKKDLHVVIRNIFDFSVTLNGVKCGGDYKLSNAMVRLYTGPIVWQSGVVKRWLDSLMSYHSPLPGEVDSKSRWTDLDYLDTFWSNFLQTESLETDDRVDNVARQPSTSEKSLSSLDTASEEDQSSTYRSTRSQGREGEARCTKDFWLS</sequence>
<dbReference type="PANTHER" id="PTHR38248">
    <property type="entry name" value="FUNK1 6"/>
    <property type="match status" value="1"/>
</dbReference>
<evidence type="ECO:0000313" key="3">
    <source>
        <dbReference type="EMBL" id="RDX57290.1"/>
    </source>
</evidence>
<feature type="compositionally biased region" description="Basic and acidic residues" evidence="1">
    <location>
        <begin position="661"/>
        <end position="676"/>
    </location>
</feature>
<evidence type="ECO:0000256" key="1">
    <source>
        <dbReference type="SAM" id="MobiDB-lite"/>
    </source>
</evidence>
<feature type="domain" description="Fungal-type protein kinase" evidence="2">
    <location>
        <begin position="138"/>
        <end position="518"/>
    </location>
</feature>
<dbReference type="SUPFAM" id="SSF56112">
    <property type="entry name" value="Protein kinase-like (PK-like)"/>
    <property type="match status" value="1"/>
</dbReference>
<gene>
    <name evidence="3" type="ORF">OH76DRAFT_1451287</name>
</gene>
<dbReference type="Proteomes" id="UP000256964">
    <property type="component" value="Unassembled WGS sequence"/>
</dbReference>
<dbReference type="Pfam" id="PF17667">
    <property type="entry name" value="Pkinase_fungal"/>
    <property type="match status" value="1"/>
</dbReference>
<name>A0A371DXL4_9APHY</name>
<reference evidence="3 4" key="1">
    <citation type="journal article" date="2018" name="Biotechnol. Biofuels">
        <title>Integrative visual omics of the white-rot fungus Polyporus brumalis exposes the biotechnological potential of its oxidative enzymes for delignifying raw plant biomass.</title>
        <authorList>
            <person name="Miyauchi S."/>
            <person name="Rancon A."/>
            <person name="Drula E."/>
            <person name="Hage H."/>
            <person name="Chaduli D."/>
            <person name="Favel A."/>
            <person name="Grisel S."/>
            <person name="Henrissat B."/>
            <person name="Herpoel-Gimbert I."/>
            <person name="Ruiz-Duenas F.J."/>
            <person name="Chevret D."/>
            <person name="Hainaut M."/>
            <person name="Lin J."/>
            <person name="Wang M."/>
            <person name="Pangilinan J."/>
            <person name="Lipzen A."/>
            <person name="Lesage-Meessen L."/>
            <person name="Navarro D."/>
            <person name="Riley R."/>
            <person name="Grigoriev I.V."/>
            <person name="Zhou S."/>
            <person name="Raouche S."/>
            <person name="Rosso M.N."/>
        </authorList>
    </citation>
    <scope>NUCLEOTIDE SEQUENCE [LARGE SCALE GENOMIC DNA]</scope>
    <source>
        <strain evidence="3 4">BRFM 1820</strain>
    </source>
</reference>